<evidence type="ECO:0000313" key="2">
    <source>
        <dbReference type="Proteomes" id="UP000821845"/>
    </source>
</evidence>
<proteinExistence type="predicted"/>
<keyword evidence="2" id="KW-1185">Reference proteome</keyword>
<comment type="caution">
    <text evidence="1">The sequence shown here is derived from an EMBL/GenBank/DDBJ whole genome shotgun (WGS) entry which is preliminary data.</text>
</comment>
<name>A0ACB7TEL5_HYAAI</name>
<protein>
    <submittedName>
        <fullName evidence="1">Uncharacterized protein</fullName>
    </submittedName>
</protein>
<sequence>MSRRSSRKTTTTSVFSCFNIDCPDSANNHLETGRLRLCHFCRSLPVVLAGHEARPPSSGTRKAKRQQEDHDRLRPLSYPATGVVLMYLEKAAPSPWNTTWSARIPGAGQDAVLLRSRVRRFGDECVIASSTK</sequence>
<dbReference type="EMBL" id="CM023481">
    <property type="protein sequence ID" value="KAH6944696.1"/>
    <property type="molecule type" value="Genomic_DNA"/>
</dbReference>
<gene>
    <name evidence="1" type="ORF">HPB50_004547</name>
</gene>
<accession>A0ACB7TEL5</accession>
<dbReference type="Proteomes" id="UP000821845">
    <property type="component" value="Chromosome 1"/>
</dbReference>
<reference evidence="1" key="1">
    <citation type="submission" date="2020-05" db="EMBL/GenBank/DDBJ databases">
        <title>Large-scale comparative analyses of tick genomes elucidate their genetic diversity and vector capacities.</title>
        <authorList>
            <person name="Jia N."/>
            <person name="Wang J."/>
            <person name="Shi W."/>
            <person name="Du L."/>
            <person name="Sun Y."/>
            <person name="Zhan W."/>
            <person name="Jiang J."/>
            <person name="Wang Q."/>
            <person name="Zhang B."/>
            <person name="Ji P."/>
            <person name="Sakyi L.B."/>
            <person name="Cui X."/>
            <person name="Yuan T."/>
            <person name="Jiang B."/>
            <person name="Yang W."/>
            <person name="Lam T.T.-Y."/>
            <person name="Chang Q."/>
            <person name="Ding S."/>
            <person name="Wang X."/>
            <person name="Zhu J."/>
            <person name="Ruan X."/>
            <person name="Zhao L."/>
            <person name="Wei J."/>
            <person name="Que T."/>
            <person name="Du C."/>
            <person name="Cheng J."/>
            <person name="Dai P."/>
            <person name="Han X."/>
            <person name="Huang E."/>
            <person name="Gao Y."/>
            <person name="Liu J."/>
            <person name="Shao H."/>
            <person name="Ye R."/>
            <person name="Li L."/>
            <person name="Wei W."/>
            <person name="Wang X."/>
            <person name="Wang C."/>
            <person name="Yang T."/>
            <person name="Huo Q."/>
            <person name="Li W."/>
            <person name="Guo W."/>
            <person name="Chen H."/>
            <person name="Zhou L."/>
            <person name="Ni X."/>
            <person name="Tian J."/>
            <person name="Zhou Y."/>
            <person name="Sheng Y."/>
            <person name="Liu T."/>
            <person name="Pan Y."/>
            <person name="Xia L."/>
            <person name="Li J."/>
            <person name="Zhao F."/>
            <person name="Cao W."/>
        </authorList>
    </citation>
    <scope>NUCLEOTIDE SEQUENCE</scope>
    <source>
        <strain evidence="1">Hyas-2018</strain>
    </source>
</reference>
<evidence type="ECO:0000313" key="1">
    <source>
        <dbReference type="EMBL" id="KAH6944696.1"/>
    </source>
</evidence>
<organism evidence="1 2">
    <name type="scientific">Hyalomma asiaticum</name>
    <name type="common">Tick</name>
    <dbReference type="NCBI Taxonomy" id="266040"/>
    <lineage>
        <taxon>Eukaryota</taxon>
        <taxon>Metazoa</taxon>
        <taxon>Ecdysozoa</taxon>
        <taxon>Arthropoda</taxon>
        <taxon>Chelicerata</taxon>
        <taxon>Arachnida</taxon>
        <taxon>Acari</taxon>
        <taxon>Parasitiformes</taxon>
        <taxon>Ixodida</taxon>
        <taxon>Ixodoidea</taxon>
        <taxon>Ixodidae</taxon>
        <taxon>Hyalomminae</taxon>
        <taxon>Hyalomma</taxon>
    </lineage>
</organism>